<name>A0A1Y2F2D5_9BASI</name>
<dbReference type="AlphaFoldDB" id="A0A1Y2F2D5"/>
<dbReference type="InParanoid" id="A0A1Y2F2D5"/>
<organism evidence="1 2">
    <name type="scientific">Leucosporidium creatinivorum</name>
    <dbReference type="NCBI Taxonomy" id="106004"/>
    <lineage>
        <taxon>Eukaryota</taxon>
        <taxon>Fungi</taxon>
        <taxon>Dikarya</taxon>
        <taxon>Basidiomycota</taxon>
        <taxon>Pucciniomycotina</taxon>
        <taxon>Microbotryomycetes</taxon>
        <taxon>Leucosporidiales</taxon>
        <taxon>Leucosporidium</taxon>
    </lineage>
</organism>
<dbReference type="EMBL" id="MCGR01000030">
    <property type="protein sequence ID" value="ORY78003.1"/>
    <property type="molecule type" value="Genomic_DNA"/>
</dbReference>
<sequence length="160" mass="18191">MGIRRASARLRGLRRSASAVGRCCCFPLPWIGFDIPQRRGCECAIPQRRAKGRQRRRRSLTAVAGLDRWRVAPACSRGRGSWGSSIRVYSASRSCWWLLLRPRLGFDPLQQRLDVFLPPQRLLCLQSPLLVRSNGQSTNTVPLPCSTEVQLGPLLVRWRR</sequence>
<accession>A0A1Y2F2D5</accession>
<dbReference type="Proteomes" id="UP000193467">
    <property type="component" value="Unassembled WGS sequence"/>
</dbReference>
<proteinExistence type="predicted"/>
<reference evidence="1 2" key="1">
    <citation type="submission" date="2016-07" db="EMBL/GenBank/DDBJ databases">
        <title>Pervasive Adenine N6-methylation of Active Genes in Fungi.</title>
        <authorList>
            <consortium name="DOE Joint Genome Institute"/>
            <person name="Mondo S.J."/>
            <person name="Dannebaum R.O."/>
            <person name="Kuo R.C."/>
            <person name="Labutti K."/>
            <person name="Haridas S."/>
            <person name="Kuo A."/>
            <person name="Salamov A."/>
            <person name="Ahrendt S.R."/>
            <person name="Lipzen A."/>
            <person name="Sullivan W."/>
            <person name="Andreopoulos W.B."/>
            <person name="Clum A."/>
            <person name="Lindquist E."/>
            <person name="Daum C."/>
            <person name="Ramamoorthy G.K."/>
            <person name="Gryganskyi A."/>
            <person name="Culley D."/>
            <person name="Magnuson J.K."/>
            <person name="James T.Y."/>
            <person name="O'Malley M.A."/>
            <person name="Stajich J.E."/>
            <person name="Spatafora J.W."/>
            <person name="Visel A."/>
            <person name="Grigoriev I.V."/>
        </authorList>
    </citation>
    <scope>NUCLEOTIDE SEQUENCE [LARGE SCALE GENOMIC DNA]</scope>
    <source>
        <strain evidence="1 2">62-1032</strain>
    </source>
</reference>
<evidence type="ECO:0000313" key="1">
    <source>
        <dbReference type="EMBL" id="ORY78003.1"/>
    </source>
</evidence>
<evidence type="ECO:0000313" key="2">
    <source>
        <dbReference type="Proteomes" id="UP000193467"/>
    </source>
</evidence>
<keyword evidence="2" id="KW-1185">Reference proteome</keyword>
<protein>
    <submittedName>
        <fullName evidence="1">Uncharacterized protein</fullName>
    </submittedName>
</protein>
<gene>
    <name evidence="1" type="ORF">BCR35DRAFT_305161</name>
</gene>
<comment type="caution">
    <text evidence="1">The sequence shown here is derived from an EMBL/GenBank/DDBJ whole genome shotgun (WGS) entry which is preliminary data.</text>
</comment>